<organism evidence="2 3">
    <name type="scientific">Aurantiacibacter aquimixticola</name>
    <dbReference type="NCBI Taxonomy" id="1958945"/>
    <lineage>
        <taxon>Bacteria</taxon>
        <taxon>Pseudomonadati</taxon>
        <taxon>Pseudomonadota</taxon>
        <taxon>Alphaproteobacteria</taxon>
        <taxon>Sphingomonadales</taxon>
        <taxon>Erythrobacteraceae</taxon>
        <taxon>Aurantiacibacter</taxon>
    </lineage>
</organism>
<feature type="region of interest" description="Disordered" evidence="1">
    <location>
        <begin position="38"/>
        <end position="62"/>
    </location>
</feature>
<accession>A0A419RWA1</accession>
<dbReference type="AlphaFoldDB" id="A0A419RWA1"/>
<comment type="caution">
    <text evidence="2">The sequence shown here is derived from an EMBL/GenBank/DDBJ whole genome shotgun (WGS) entry which is preliminary data.</text>
</comment>
<feature type="compositionally biased region" description="Basic and acidic residues" evidence="1">
    <location>
        <begin position="49"/>
        <end position="62"/>
    </location>
</feature>
<protein>
    <submittedName>
        <fullName evidence="2">Uncharacterized protein</fullName>
    </submittedName>
</protein>
<sequence length="62" mass="6685">MTLIIGQARALPNKSHHIVAVPLLNYGASDGLVRDHERELIGPGPPVDTARRLPAEHRNDAG</sequence>
<evidence type="ECO:0000313" key="2">
    <source>
        <dbReference type="EMBL" id="RJY10075.1"/>
    </source>
</evidence>
<dbReference type="EMBL" id="RAHX01000001">
    <property type="protein sequence ID" value="RJY10075.1"/>
    <property type="molecule type" value="Genomic_DNA"/>
</dbReference>
<reference evidence="2 3" key="1">
    <citation type="journal article" date="2017" name="Int. J. Syst. Evol. Microbiol.">
        <title>Erythrobacter aquimixticola sp. nov., isolated from the junction between the ocean and a freshwater spring.</title>
        <authorList>
            <person name="Park S."/>
            <person name="Jung Y.T."/>
            <person name="Choi S.J."/>
            <person name="Yoon J.H."/>
        </authorList>
    </citation>
    <scope>NUCLEOTIDE SEQUENCE [LARGE SCALE GENOMIC DNA]</scope>
    <source>
        <strain evidence="2 3">JSSK-14</strain>
    </source>
</reference>
<keyword evidence="3" id="KW-1185">Reference proteome</keyword>
<evidence type="ECO:0000256" key="1">
    <source>
        <dbReference type="SAM" id="MobiDB-lite"/>
    </source>
</evidence>
<evidence type="ECO:0000313" key="3">
    <source>
        <dbReference type="Proteomes" id="UP000285232"/>
    </source>
</evidence>
<name>A0A419RWA1_9SPHN</name>
<proteinExistence type="predicted"/>
<dbReference type="Proteomes" id="UP000285232">
    <property type="component" value="Unassembled WGS sequence"/>
</dbReference>
<gene>
    <name evidence="2" type="ORF">D6201_12565</name>
</gene>